<keyword evidence="2" id="KW-0812">Transmembrane</keyword>
<organism evidence="4 5">
    <name type="scientific">Oculimacula yallundae</name>
    <dbReference type="NCBI Taxonomy" id="86028"/>
    <lineage>
        <taxon>Eukaryota</taxon>
        <taxon>Fungi</taxon>
        <taxon>Dikarya</taxon>
        <taxon>Ascomycota</taxon>
        <taxon>Pezizomycotina</taxon>
        <taxon>Leotiomycetes</taxon>
        <taxon>Helotiales</taxon>
        <taxon>Ploettnerulaceae</taxon>
        <taxon>Oculimacula</taxon>
    </lineage>
</organism>
<keyword evidence="2" id="KW-0472">Membrane</keyword>
<evidence type="ECO:0000256" key="2">
    <source>
        <dbReference type="SAM" id="Phobius"/>
    </source>
</evidence>
<evidence type="ECO:0000313" key="5">
    <source>
        <dbReference type="Proteomes" id="UP001595075"/>
    </source>
</evidence>
<keyword evidence="5" id="KW-1185">Reference proteome</keyword>
<protein>
    <recommendedName>
        <fullName evidence="3">AMP-dependent synthetase/ligase domain-containing protein</fullName>
    </recommendedName>
</protein>
<dbReference type="EMBL" id="JAZHXI010000012">
    <property type="protein sequence ID" value="KAL2065531.1"/>
    <property type="molecule type" value="Genomic_DNA"/>
</dbReference>
<gene>
    <name evidence="4" type="ORF">VTL71DRAFT_3201</name>
</gene>
<evidence type="ECO:0000256" key="1">
    <source>
        <dbReference type="ARBA" id="ARBA00006432"/>
    </source>
</evidence>
<evidence type="ECO:0000313" key="4">
    <source>
        <dbReference type="EMBL" id="KAL2065531.1"/>
    </source>
</evidence>
<feature type="transmembrane region" description="Helical" evidence="2">
    <location>
        <begin position="85"/>
        <end position="109"/>
    </location>
</feature>
<dbReference type="CDD" id="cd04433">
    <property type="entry name" value="AFD_class_I"/>
    <property type="match status" value="1"/>
</dbReference>
<dbReference type="PANTHER" id="PTHR43201">
    <property type="entry name" value="ACYL-COA SYNTHETASE"/>
    <property type="match status" value="1"/>
</dbReference>
<dbReference type="SUPFAM" id="SSF56801">
    <property type="entry name" value="Acetyl-CoA synthetase-like"/>
    <property type="match status" value="1"/>
</dbReference>
<dbReference type="Pfam" id="PF00501">
    <property type="entry name" value="AMP-binding"/>
    <property type="match status" value="1"/>
</dbReference>
<dbReference type="InterPro" id="IPR020845">
    <property type="entry name" value="AMP-binding_CS"/>
</dbReference>
<dbReference type="Gene3D" id="3.40.50.12780">
    <property type="entry name" value="N-terminal domain of ligase-like"/>
    <property type="match status" value="1"/>
</dbReference>
<evidence type="ECO:0000259" key="3">
    <source>
        <dbReference type="Pfam" id="PF00501"/>
    </source>
</evidence>
<name>A0ABR4C6I3_9HELO</name>
<dbReference type="InterPro" id="IPR045851">
    <property type="entry name" value="AMP-bd_C_sf"/>
</dbReference>
<keyword evidence="2" id="KW-1133">Transmembrane helix</keyword>
<comment type="caution">
    <text evidence="4">The sequence shown here is derived from an EMBL/GenBank/DDBJ whole genome shotgun (WGS) entry which is preliminary data.</text>
</comment>
<feature type="domain" description="AMP-dependent synthetase/ligase" evidence="3">
    <location>
        <begin position="87"/>
        <end position="390"/>
    </location>
</feature>
<proteinExistence type="inferred from homology"/>
<dbReference type="Proteomes" id="UP001595075">
    <property type="component" value="Unassembled WGS sequence"/>
</dbReference>
<sequence>MHSSTSKSACLPNDPIFTRLLQLAHDIPGIRIHDEYGIEAGYKNLLWDILHTRDLLRQTLPNGWFDERAILKPEMTFIGTITYSGYYAFISFFAILSLGGICVPLSTIVPDESCRALDMLSCTNAAYILTEPNTSEVVSSILSQIEQTIPLHIIPMTRASTLTKSYYTLPLQVESTLTFSHGDTCLVIGTSGTTSRSKAAAIPRRRFYADIDLPQDHSSVYLACRPMFWIGGIRRAIIQVLRGGKVYSLQDSRRSPADIWECLKDHRITNLNMSAMGFSQLRDHYVDVIQHLPEEEQRQYVDGARNLRDMVCGGSMLSESTACFWRDITNVSIKAHYASTELGGSATSTECTATYIHGCIGRPLPGVVLRLSQGTFGEILVKSPGMFTRYVGNETATNDAFDEAGFYKTGDLGRLIDKQYFFEGRANADYIRHRAGQISIAELEKHLLALTYISEAYILPVLDYHEKAFPAALVRLSMPVQESRDIRSVDVNVNVQMLRRDLALSLQRYKLPRLLRVLRPGEEVPQTVSQKVLRKEALKQFFGFEDYMPLDYCVEGVEFWAGDYKDL</sequence>
<accession>A0ABR4C6I3</accession>
<dbReference type="InterPro" id="IPR000873">
    <property type="entry name" value="AMP-dep_synth/lig_dom"/>
</dbReference>
<dbReference type="InterPro" id="IPR042099">
    <property type="entry name" value="ANL_N_sf"/>
</dbReference>
<comment type="similarity">
    <text evidence="1">Belongs to the ATP-dependent AMP-binding enzyme family.</text>
</comment>
<dbReference type="PROSITE" id="PS00455">
    <property type="entry name" value="AMP_BINDING"/>
    <property type="match status" value="1"/>
</dbReference>
<reference evidence="4 5" key="1">
    <citation type="journal article" date="2024" name="Commun. Biol.">
        <title>Comparative genomic analysis of thermophilic fungi reveals convergent evolutionary adaptations and gene losses.</title>
        <authorList>
            <person name="Steindorff A.S."/>
            <person name="Aguilar-Pontes M.V."/>
            <person name="Robinson A.J."/>
            <person name="Andreopoulos B."/>
            <person name="LaButti K."/>
            <person name="Kuo A."/>
            <person name="Mondo S."/>
            <person name="Riley R."/>
            <person name="Otillar R."/>
            <person name="Haridas S."/>
            <person name="Lipzen A."/>
            <person name="Grimwood J."/>
            <person name="Schmutz J."/>
            <person name="Clum A."/>
            <person name="Reid I.D."/>
            <person name="Moisan M.C."/>
            <person name="Butler G."/>
            <person name="Nguyen T.T.M."/>
            <person name="Dewar K."/>
            <person name="Conant G."/>
            <person name="Drula E."/>
            <person name="Henrissat B."/>
            <person name="Hansel C."/>
            <person name="Singer S."/>
            <person name="Hutchinson M.I."/>
            <person name="de Vries R.P."/>
            <person name="Natvig D.O."/>
            <person name="Powell A.J."/>
            <person name="Tsang A."/>
            <person name="Grigoriev I.V."/>
        </authorList>
    </citation>
    <scope>NUCLEOTIDE SEQUENCE [LARGE SCALE GENOMIC DNA]</scope>
    <source>
        <strain evidence="4 5">CBS 494.80</strain>
    </source>
</reference>
<dbReference type="PANTHER" id="PTHR43201:SF8">
    <property type="entry name" value="ACYL-COA SYNTHETASE FAMILY MEMBER 3"/>
    <property type="match status" value="1"/>
</dbReference>
<dbReference type="Gene3D" id="3.30.300.30">
    <property type="match status" value="1"/>
</dbReference>